<organism evidence="1 3">
    <name type="scientific">Araneus ventricosus</name>
    <name type="common">Orbweaver spider</name>
    <name type="synonym">Epeira ventricosa</name>
    <dbReference type="NCBI Taxonomy" id="182803"/>
    <lineage>
        <taxon>Eukaryota</taxon>
        <taxon>Metazoa</taxon>
        <taxon>Ecdysozoa</taxon>
        <taxon>Arthropoda</taxon>
        <taxon>Chelicerata</taxon>
        <taxon>Arachnida</taxon>
        <taxon>Araneae</taxon>
        <taxon>Araneomorphae</taxon>
        <taxon>Entelegynae</taxon>
        <taxon>Araneoidea</taxon>
        <taxon>Araneidae</taxon>
        <taxon>Araneus</taxon>
    </lineage>
</organism>
<gene>
    <name evidence="1" type="ORF">AVEN_183096_1</name>
    <name evidence="2" type="ORF">AVEN_75339_1</name>
</gene>
<evidence type="ECO:0000313" key="1">
    <source>
        <dbReference type="EMBL" id="GBN62214.1"/>
    </source>
</evidence>
<dbReference type="Proteomes" id="UP000499080">
    <property type="component" value="Unassembled WGS sequence"/>
</dbReference>
<protein>
    <submittedName>
        <fullName evidence="1">Uncharacterized protein</fullName>
    </submittedName>
</protein>
<evidence type="ECO:0000313" key="3">
    <source>
        <dbReference type="Proteomes" id="UP000499080"/>
    </source>
</evidence>
<dbReference type="EMBL" id="BGPR01013786">
    <property type="protein sequence ID" value="GBN62214.1"/>
    <property type="molecule type" value="Genomic_DNA"/>
</dbReference>
<dbReference type="AlphaFoldDB" id="A0A4Y2QF87"/>
<sequence length="205" mass="23081">NPPLSQKKFQVSPHLTSRYQCTKLFTENYKRKEILIPTGPWIRSLSNPVGRVQGLVFHIAAPPPHFEPYLLDIIPLLSVTLREPSAGNVKVPIHFLPGDRFLGNIVHSSPGHLSRHRSWSSQLGRRKFRQTQSRASASVVPSDCSISKFTLLHHAKHLLSNADTKVQSNAKSRHCVRRVINFFHKNINAPISGQTAAVKRKLKNV</sequence>
<comment type="caution">
    <text evidence="1">The sequence shown here is derived from an EMBL/GenBank/DDBJ whole genome shotgun (WGS) entry which is preliminary data.</text>
</comment>
<keyword evidence="3" id="KW-1185">Reference proteome</keyword>
<reference evidence="1 3" key="1">
    <citation type="journal article" date="2019" name="Sci. Rep.">
        <title>Orb-weaving spider Araneus ventricosus genome elucidates the spidroin gene catalogue.</title>
        <authorList>
            <person name="Kono N."/>
            <person name="Nakamura H."/>
            <person name="Ohtoshi R."/>
            <person name="Moran D.A.P."/>
            <person name="Shinohara A."/>
            <person name="Yoshida Y."/>
            <person name="Fujiwara M."/>
            <person name="Mori M."/>
            <person name="Tomita M."/>
            <person name="Arakawa K."/>
        </authorList>
    </citation>
    <scope>NUCLEOTIDE SEQUENCE [LARGE SCALE GENOMIC DNA]</scope>
</reference>
<proteinExistence type="predicted"/>
<feature type="non-terminal residue" evidence="1">
    <location>
        <position position="1"/>
    </location>
</feature>
<evidence type="ECO:0000313" key="2">
    <source>
        <dbReference type="EMBL" id="GBN62232.1"/>
    </source>
</evidence>
<accession>A0A4Y2QF87</accession>
<name>A0A4Y2QF87_ARAVE</name>
<dbReference type="EMBL" id="BGPR01013788">
    <property type="protein sequence ID" value="GBN62232.1"/>
    <property type="molecule type" value="Genomic_DNA"/>
</dbReference>